<gene>
    <name evidence="6" type="ORF">Tci_637672</name>
</gene>
<name>A0A699K156_TANCI</name>
<evidence type="ECO:0000313" key="6">
    <source>
        <dbReference type="EMBL" id="GFA65700.1"/>
    </source>
</evidence>
<evidence type="ECO:0000256" key="1">
    <source>
        <dbReference type="ARBA" id="ARBA00022723"/>
    </source>
</evidence>
<evidence type="ECO:0000256" key="2">
    <source>
        <dbReference type="ARBA" id="ARBA00022771"/>
    </source>
</evidence>
<proteinExistence type="predicted"/>
<comment type="caution">
    <text evidence="6">The sequence shown here is derived from an EMBL/GenBank/DDBJ whole genome shotgun (WGS) entry which is preliminary data.</text>
</comment>
<dbReference type="PROSITE" id="PS50966">
    <property type="entry name" value="ZF_SWIM"/>
    <property type="match status" value="1"/>
</dbReference>
<dbReference type="Pfam" id="PF04434">
    <property type="entry name" value="SWIM"/>
    <property type="match status" value="1"/>
</dbReference>
<protein>
    <recommendedName>
        <fullName evidence="5">SWIM-type domain-containing protein</fullName>
    </recommendedName>
</protein>
<dbReference type="PANTHER" id="PTHR31973">
    <property type="entry name" value="POLYPROTEIN, PUTATIVE-RELATED"/>
    <property type="match status" value="1"/>
</dbReference>
<dbReference type="PANTHER" id="PTHR31973:SF197">
    <property type="entry name" value="SWIM-TYPE DOMAIN-CONTAINING PROTEIN"/>
    <property type="match status" value="1"/>
</dbReference>
<dbReference type="GO" id="GO:0008270">
    <property type="term" value="F:zinc ion binding"/>
    <property type="evidence" value="ECO:0007669"/>
    <property type="project" value="UniProtKB-KW"/>
</dbReference>
<reference evidence="6" key="1">
    <citation type="journal article" date="2019" name="Sci. Rep.">
        <title>Draft genome of Tanacetum cinerariifolium, the natural source of mosquito coil.</title>
        <authorList>
            <person name="Yamashiro T."/>
            <person name="Shiraishi A."/>
            <person name="Satake H."/>
            <person name="Nakayama K."/>
        </authorList>
    </citation>
    <scope>NUCLEOTIDE SEQUENCE</scope>
</reference>
<dbReference type="SMART" id="SM00575">
    <property type="entry name" value="ZnF_PMZ"/>
    <property type="match status" value="1"/>
</dbReference>
<evidence type="ECO:0000256" key="3">
    <source>
        <dbReference type="ARBA" id="ARBA00022833"/>
    </source>
</evidence>
<keyword evidence="1" id="KW-0479">Metal-binding</keyword>
<dbReference type="AlphaFoldDB" id="A0A699K156"/>
<evidence type="ECO:0000256" key="4">
    <source>
        <dbReference type="PROSITE-ProRule" id="PRU00325"/>
    </source>
</evidence>
<feature type="domain" description="SWIM-type" evidence="5">
    <location>
        <begin position="125"/>
        <end position="157"/>
    </location>
</feature>
<keyword evidence="3" id="KW-0862">Zinc</keyword>
<dbReference type="InterPro" id="IPR006564">
    <property type="entry name" value="Znf_PMZ"/>
</dbReference>
<sequence>SIDSVPDISMQTLRESGVDFSGKDFSDEAAHKWLVKRNPDSWSRAFFEMDRDTAAFENGISESFNSMILKARCKPLITMLEDIRIYLMQSVYYMNKQAMMLEDTITPSIRSGFQEVEVRKAYAAFCVNLHTKRCLCRKWKMSGIPCVHAVAGYLHMKMDPELGVSQSYSKNKWIEAYQYGIRPVLGSKTWMSISFPKPLPPLERKMPGRP</sequence>
<dbReference type="InterPro" id="IPR007527">
    <property type="entry name" value="Znf_SWIM"/>
</dbReference>
<keyword evidence="2 4" id="KW-0863">Zinc-finger</keyword>
<feature type="non-terminal residue" evidence="6">
    <location>
        <position position="1"/>
    </location>
</feature>
<dbReference type="EMBL" id="BKCJ010463260">
    <property type="protein sequence ID" value="GFA65700.1"/>
    <property type="molecule type" value="Genomic_DNA"/>
</dbReference>
<organism evidence="6">
    <name type="scientific">Tanacetum cinerariifolium</name>
    <name type="common">Dalmatian daisy</name>
    <name type="synonym">Chrysanthemum cinerariifolium</name>
    <dbReference type="NCBI Taxonomy" id="118510"/>
    <lineage>
        <taxon>Eukaryota</taxon>
        <taxon>Viridiplantae</taxon>
        <taxon>Streptophyta</taxon>
        <taxon>Embryophyta</taxon>
        <taxon>Tracheophyta</taxon>
        <taxon>Spermatophyta</taxon>
        <taxon>Magnoliopsida</taxon>
        <taxon>eudicotyledons</taxon>
        <taxon>Gunneridae</taxon>
        <taxon>Pentapetalae</taxon>
        <taxon>asterids</taxon>
        <taxon>campanulids</taxon>
        <taxon>Asterales</taxon>
        <taxon>Asteraceae</taxon>
        <taxon>Asteroideae</taxon>
        <taxon>Anthemideae</taxon>
        <taxon>Anthemidinae</taxon>
        <taxon>Tanacetum</taxon>
    </lineage>
</organism>
<evidence type="ECO:0000259" key="5">
    <source>
        <dbReference type="PROSITE" id="PS50966"/>
    </source>
</evidence>
<accession>A0A699K156</accession>